<comment type="caution">
    <text evidence="1">The sequence shown here is derived from an EMBL/GenBank/DDBJ whole genome shotgun (WGS) entry which is preliminary data.</text>
</comment>
<sequence>MNTGTSASRDAARQAWDPVLVAAGAAGQELGEQILALAHQVAKARLAGP</sequence>
<organism evidence="1">
    <name type="scientific">human gut metagenome</name>
    <dbReference type="NCBI Taxonomy" id="408170"/>
    <lineage>
        <taxon>unclassified sequences</taxon>
        <taxon>metagenomes</taxon>
        <taxon>organismal metagenomes</taxon>
    </lineage>
</organism>
<gene>
    <name evidence="1" type="ORF">Q604_UNBC15409G0001</name>
</gene>
<name>W1XML3_9ZZZZ</name>
<feature type="non-terminal residue" evidence="1">
    <location>
        <position position="49"/>
    </location>
</feature>
<dbReference type="AlphaFoldDB" id="W1XML3"/>
<dbReference type="EMBL" id="AZMM01015409">
    <property type="protein sequence ID" value="ETJ30069.1"/>
    <property type="molecule type" value="Genomic_DNA"/>
</dbReference>
<accession>W1XML3</accession>
<protein>
    <submittedName>
        <fullName evidence="1">ATP synthase F1, delta subunit</fullName>
    </submittedName>
</protein>
<evidence type="ECO:0000313" key="1">
    <source>
        <dbReference type="EMBL" id="ETJ30069.1"/>
    </source>
</evidence>
<reference evidence="1" key="1">
    <citation type="submission" date="2013-12" db="EMBL/GenBank/DDBJ databases">
        <title>A Varibaculum cambriense genome reconstructed from a premature infant gut community with otherwise low bacterial novelty that shifts toward anaerobic metabolism during the third week of life.</title>
        <authorList>
            <person name="Brown C.T."/>
            <person name="Sharon I."/>
            <person name="Thomas B.C."/>
            <person name="Castelle C.J."/>
            <person name="Morowitz M.J."/>
            <person name="Banfield J.F."/>
        </authorList>
    </citation>
    <scope>NUCLEOTIDE SEQUENCE</scope>
</reference>
<proteinExistence type="predicted"/>